<keyword evidence="10" id="KW-0393">Immunoglobulin domain</keyword>
<dbReference type="PANTHER" id="PTHR25466:SF2">
    <property type="entry name" value="T-LYMPHOCYTE ACTIVATION ANTIGEN CD86"/>
    <property type="match status" value="1"/>
</dbReference>
<dbReference type="Pfam" id="PF22705">
    <property type="entry name" value="C2-set_3"/>
    <property type="match status" value="1"/>
</dbReference>
<keyword evidence="9" id="KW-0325">Glycoprotein</keyword>
<dbReference type="InterPro" id="IPR036179">
    <property type="entry name" value="Ig-like_dom_sf"/>
</dbReference>
<proteinExistence type="predicted"/>
<dbReference type="PROSITE" id="PS50835">
    <property type="entry name" value="IG_LIKE"/>
    <property type="match status" value="1"/>
</dbReference>
<keyword evidence="7" id="KW-1015">Disulfide bond</keyword>
<evidence type="ECO:0000313" key="15">
    <source>
        <dbReference type="Proteomes" id="UP000579812"/>
    </source>
</evidence>
<dbReference type="InterPro" id="IPR013783">
    <property type="entry name" value="Ig-like_fold"/>
</dbReference>
<evidence type="ECO:0000256" key="2">
    <source>
        <dbReference type="ARBA" id="ARBA00022475"/>
    </source>
</evidence>
<dbReference type="GO" id="GO:0009897">
    <property type="term" value="C:external side of plasma membrane"/>
    <property type="evidence" value="ECO:0007669"/>
    <property type="project" value="TreeGrafter"/>
</dbReference>
<gene>
    <name evidence="14" type="ORF">G5714_007104</name>
</gene>
<dbReference type="Proteomes" id="UP000579812">
    <property type="component" value="Unassembled WGS sequence"/>
</dbReference>
<keyword evidence="5 11" id="KW-1133">Transmembrane helix</keyword>
<evidence type="ECO:0000256" key="1">
    <source>
        <dbReference type="ARBA" id="ARBA00004251"/>
    </source>
</evidence>
<keyword evidence="2" id="KW-1003">Cell membrane</keyword>
<dbReference type="OrthoDB" id="5857426at2759"/>
<keyword evidence="8" id="KW-0675">Receptor</keyword>
<dbReference type="Gene3D" id="2.60.40.10">
    <property type="entry name" value="Immunoglobulins"/>
    <property type="match status" value="2"/>
</dbReference>
<evidence type="ECO:0000256" key="9">
    <source>
        <dbReference type="ARBA" id="ARBA00023180"/>
    </source>
</evidence>
<evidence type="ECO:0000256" key="7">
    <source>
        <dbReference type="ARBA" id="ARBA00023157"/>
    </source>
</evidence>
<organism evidence="14 15">
    <name type="scientific">Onychostoma macrolepis</name>
    <dbReference type="NCBI Taxonomy" id="369639"/>
    <lineage>
        <taxon>Eukaryota</taxon>
        <taxon>Metazoa</taxon>
        <taxon>Chordata</taxon>
        <taxon>Craniata</taxon>
        <taxon>Vertebrata</taxon>
        <taxon>Euteleostomi</taxon>
        <taxon>Actinopterygii</taxon>
        <taxon>Neopterygii</taxon>
        <taxon>Teleostei</taxon>
        <taxon>Ostariophysi</taxon>
        <taxon>Cypriniformes</taxon>
        <taxon>Cyprinidae</taxon>
        <taxon>Acrossocheilinae</taxon>
        <taxon>Onychostoma</taxon>
    </lineage>
</organism>
<dbReference type="GO" id="GO:0071222">
    <property type="term" value="P:cellular response to lipopolysaccharide"/>
    <property type="evidence" value="ECO:0007669"/>
    <property type="project" value="TreeGrafter"/>
</dbReference>
<comment type="subcellular location">
    <subcellularLocation>
        <location evidence="1">Cell membrane</location>
        <topology evidence="1">Single-pass type I membrane protein</topology>
    </subcellularLocation>
</comment>
<keyword evidence="3 11" id="KW-0812">Transmembrane</keyword>
<evidence type="ECO:0000256" key="11">
    <source>
        <dbReference type="SAM" id="Phobius"/>
    </source>
</evidence>
<evidence type="ECO:0000256" key="4">
    <source>
        <dbReference type="ARBA" id="ARBA00022729"/>
    </source>
</evidence>
<dbReference type="EMBL" id="JAAMOB010000006">
    <property type="protein sequence ID" value="KAF4112309.1"/>
    <property type="molecule type" value="Genomic_DNA"/>
</dbReference>
<feature type="domain" description="Ig-like" evidence="13">
    <location>
        <begin position="139"/>
        <end position="225"/>
    </location>
</feature>
<dbReference type="SUPFAM" id="SSF48726">
    <property type="entry name" value="Immunoglobulin"/>
    <property type="match status" value="2"/>
</dbReference>
<dbReference type="InterPro" id="IPR051713">
    <property type="entry name" value="T-cell_Activation_Regulation"/>
</dbReference>
<keyword evidence="4 12" id="KW-0732">Signal</keyword>
<evidence type="ECO:0000256" key="10">
    <source>
        <dbReference type="ARBA" id="ARBA00023319"/>
    </source>
</evidence>
<name>A0A7J6CZE2_9TELE</name>
<accession>A0A7J6CZE2</accession>
<keyword evidence="15" id="KW-1185">Reference proteome</keyword>
<dbReference type="InterPro" id="IPR053896">
    <property type="entry name" value="BTN3A2-like_Ig-C"/>
</dbReference>
<dbReference type="GO" id="GO:0007166">
    <property type="term" value="P:cell surface receptor signaling pathway"/>
    <property type="evidence" value="ECO:0007669"/>
    <property type="project" value="TreeGrafter"/>
</dbReference>
<dbReference type="AlphaFoldDB" id="A0A7J6CZE2"/>
<evidence type="ECO:0000256" key="5">
    <source>
        <dbReference type="ARBA" id="ARBA00022989"/>
    </source>
</evidence>
<protein>
    <recommendedName>
        <fullName evidence="13">Ig-like domain-containing protein</fullName>
    </recommendedName>
</protein>
<feature type="signal peptide" evidence="12">
    <location>
        <begin position="1"/>
        <end position="21"/>
    </location>
</feature>
<reference evidence="14 15" key="1">
    <citation type="submission" date="2020-04" db="EMBL/GenBank/DDBJ databases">
        <title>Chromosome-level genome assembly of a cyprinid fish Onychostoma macrolepis by integration of Nanopore Sequencing, Bionano and Hi-C technology.</title>
        <authorList>
            <person name="Wang D."/>
        </authorList>
    </citation>
    <scope>NUCLEOTIDE SEQUENCE [LARGE SCALE GENOMIC DNA]</scope>
    <source>
        <strain evidence="14">SWU-2019</strain>
        <tissue evidence="14">Muscle</tissue>
    </source>
</reference>
<comment type="caution">
    <text evidence="14">The sequence shown here is derived from an EMBL/GenBank/DDBJ whole genome shotgun (WGS) entry which is preliminary data.</text>
</comment>
<feature type="transmembrane region" description="Helical" evidence="11">
    <location>
        <begin position="243"/>
        <end position="265"/>
    </location>
</feature>
<dbReference type="GO" id="GO:0031295">
    <property type="term" value="P:T cell costimulation"/>
    <property type="evidence" value="ECO:0007669"/>
    <property type="project" value="TreeGrafter"/>
</dbReference>
<dbReference type="PANTHER" id="PTHR25466">
    <property type="entry name" value="T-LYMPHOCYTE ACTIVATION ANTIGEN"/>
    <property type="match status" value="1"/>
</dbReference>
<dbReference type="GO" id="GO:0006955">
    <property type="term" value="P:immune response"/>
    <property type="evidence" value="ECO:0007669"/>
    <property type="project" value="TreeGrafter"/>
</dbReference>
<evidence type="ECO:0000256" key="6">
    <source>
        <dbReference type="ARBA" id="ARBA00023136"/>
    </source>
</evidence>
<keyword evidence="6 11" id="KW-0472">Membrane</keyword>
<dbReference type="InterPro" id="IPR007110">
    <property type="entry name" value="Ig-like_dom"/>
</dbReference>
<dbReference type="GO" id="GO:0042130">
    <property type="term" value="P:negative regulation of T cell proliferation"/>
    <property type="evidence" value="ECO:0007669"/>
    <property type="project" value="TreeGrafter"/>
</dbReference>
<dbReference type="GO" id="GO:0042102">
    <property type="term" value="P:positive regulation of T cell proliferation"/>
    <property type="evidence" value="ECO:0007669"/>
    <property type="project" value="TreeGrafter"/>
</dbReference>
<sequence length="307" mass="34373">MKDTCFVVLLLRVSSVVSVQADDKHIVGVIGEHAILPCVYNGLENLTSLHISSEWRRGMEIIHTAVWMEGQVEMQNVSQSIRTTVSSFAPNTGDFSMELHDIHLSDAFNYSFNLKLLGHNRSSLVSTVCLTIAGHFSHPTLLRANGVDGKETRLFCNSLGGFPAPSIYWLVNHTQRPPKTSVTTYMNTLPQSELFNITSVLSINISADTTVSCVIENKLLNETLTATNFGVLSSTSKRRLSEYMWVFSAALCVVVFLLVATSLRFQKKWDRDQKRKRHRCGDDSCCEDTDMIVFDLEKWASLSETDV</sequence>
<evidence type="ECO:0000313" key="14">
    <source>
        <dbReference type="EMBL" id="KAF4112309.1"/>
    </source>
</evidence>
<evidence type="ECO:0000256" key="12">
    <source>
        <dbReference type="SAM" id="SignalP"/>
    </source>
</evidence>
<evidence type="ECO:0000256" key="8">
    <source>
        <dbReference type="ARBA" id="ARBA00023170"/>
    </source>
</evidence>
<evidence type="ECO:0000259" key="13">
    <source>
        <dbReference type="PROSITE" id="PS50835"/>
    </source>
</evidence>
<evidence type="ECO:0000256" key="3">
    <source>
        <dbReference type="ARBA" id="ARBA00022692"/>
    </source>
</evidence>
<feature type="chain" id="PRO_5029692183" description="Ig-like domain-containing protein" evidence="12">
    <location>
        <begin position="22"/>
        <end position="307"/>
    </location>
</feature>